<organism evidence="3 4">
    <name type="scientific">Bacteroides difficilis</name>
    <dbReference type="NCBI Taxonomy" id="2763021"/>
    <lineage>
        <taxon>Bacteria</taxon>
        <taxon>Pseudomonadati</taxon>
        <taxon>Bacteroidota</taxon>
        <taxon>Bacteroidia</taxon>
        <taxon>Bacteroidales</taxon>
        <taxon>Bacteroidaceae</taxon>
        <taxon>Bacteroides</taxon>
    </lineage>
</organism>
<feature type="chain" id="PRO_5045046276" description="Glycoside hydrolase family 2 catalytic domain-containing protein" evidence="1">
    <location>
        <begin position="22"/>
        <end position="446"/>
    </location>
</feature>
<protein>
    <recommendedName>
        <fullName evidence="2">Glycoside hydrolase family 2 catalytic domain-containing protein</fullName>
    </recommendedName>
</protein>
<keyword evidence="4" id="KW-1185">Reference proteome</keyword>
<gene>
    <name evidence="3" type="ORF">H8S67_01520</name>
</gene>
<dbReference type="Gene3D" id="3.20.20.80">
    <property type="entry name" value="Glycosidases"/>
    <property type="match status" value="1"/>
</dbReference>
<proteinExistence type="predicted"/>
<feature type="domain" description="Glycoside hydrolase family 2 catalytic" evidence="2">
    <location>
        <begin position="120"/>
        <end position="222"/>
    </location>
</feature>
<evidence type="ECO:0000259" key="2">
    <source>
        <dbReference type="Pfam" id="PF02836"/>
    </source>
</evidence>
<evidence type="ECO:0000313" key="3">
    <source>
        <dbReference type="EMBL" id="MBC5603355.1"/>
    </source>
</evidence>
<comment type="caution">
    <text evidence="3">The sequence shown here is derived from an EMBL/GenBank/DDBJ whole genome shotgun (WGS) entry which is preliminary data.</text>
</comment>
<dbReference type="Pfam" id="PF02836">
    <property type="entry name" value="Glyco_hydro_2_C"/>
    <property type="match status" value="1"/>
</dbReference>
<name>A0ABR7C6C0_9BACE</name>
<dbReference type="EMBL" id="JACOOE010000001">
    <property type="protein sequence ID" value="MBC5603355.1"/>
    <property type="molecule type" value="Genomic_DNA"/>
</dbReference>
<dbReference type="RefSeq" id="WP_186966161.1">
    <property type="nucleotide sequence ID" value="NZ_JACOOE010000001.1"/>
</dbReference>
<dbReference type="InterPro" id="IPR017853">
    <property type="entry name" value="GH"/>
</dbReference>
<reference evidence="3 4" key="1">
    <citation type="submission" date="2020-08" db="EMBL/GenBank/DDBJ databases">
        <title>Genome public.</title>
        <authorList>
            <person name="Liu C."/>
            <person name="Sun Q."/>
        </authorList>
    </citation>
    <scope>NUCLEOTIDE SEQUENCE [LARGE SCALE GENOMIC DNA]</scope>
    <source>
        <strain evidence="3 4">M27</strain>
    </source>
</reference>
<dbReference type="SUPFAM" id="SSF51445">
    <property type="entry name" value="(Trans)glycosidases"/>
    <property type="match status" value="1"/>
</dbReference>
<evidence type="ECO:0000313" key="4">
    <source>
        <dbReference type="Proteomes" id="UP000600600"/>
    </source>
</evidence>
<feature type="signal peptide" evidence="1">
    <location>
        <begin position="1"/>
        <end position="21"/>
    </location>
</feature>
<accession>A0ABR7C6C0</accession>
<evidence type="ECO:0000256" key="1">
    <source>
        <dbReference type="SAM" id="SignalP"/>
    </source>
</evidence>
<keyword evidence="1" id="KW-0732">Signal</keyword>
<dbReference type="Proteomes" id="UP000600600">
    <property type="component" value="Unassembled WGS sequence"/>
</dbReference>
<sequence>MKRISSLMVLLVWAVAMTAFNPVKNKKTNYAEPLITEKSSVVTLTQTESVVNGRPFLPLGLYAVGVEDMPMVKELGFNLVHNYGFRNKDMTEDKLLAYMDAAQKNGLMVYVNLDGFTITPEKEQRIRWMVKLLKNHPALYAWYLVDEPYIKNVKPEDLQRIYDWIKKEDPNHPVINSNWELETFKDCCDLDMRQMYDGVPSKLTPDLEKYLKGSSKIGKPWLAIINAYDSGWGDKTIEKSVNPTSTFGKLDKEGHKPGSSEWEAEVERWSPFLKNLSNPAAAGLKTSTAFPDTPEKIRSSFYWAFVHGSNGLFYWLFTNPKNSISLRWGWYTVFHQPCLVEAIARTTKELNELSRFLINPSKGSISFNAPENPGIFVWSKCVGKERLLVIINETGEDFSGTIDLSALDISSRRLKVYKEDKRKIKLNQNSLTDFFRKEEVHVYFVK</sequence>
<dbReference type="InterPro" id="IPR006103">
    <property type="entry name" value="Glyco_hydro_2_cat"/>
</dbReference>